<protein>
    <submittedName>
        <fullName evidence="2">Uncharacterized protein</fullName>
    </submittedName>
</protein>
<dbReference type="Proteomes" id="UP001057455">
    <property type="component" value="Unassembled WGS sequence"/>
</dbReference>
<keyword evidence="3" id="KW-1185">Reference proteome</keyword>
<feature type="region of interest" description="Disordered" evidence="1">
    <location>
        <begin position="157"/>
        <end position="177"/>
    </location>
</feature>
<dbReference type="EMBL" id="BLIY01000023">
    <property type="protein sequence ID" value="GFE55664.1"/>
    <property type="molecule type" value="Genomic_DNA"/>
</dbReference>
<feature type="compositionally biased region" description="Basic and acidic residues" evidence="1">
    <location>
        <begin position="735"/>
        <end position="750"/>
    </location>
</feature>
<evidence type="ECO:0000313" key="3">
    <source>
        <dbReference type="Proteomes" id="UP001057455"/>
    </source>
</evidence>
<feature type="region of interest" description="Disordered" evidence="1">
    <location>
        <begin position="413"/>
        <end position="697"/>
    </location>
</feature>
<sequence length="840" mass="94471">MEEQVPQDAAEPSSTIDAVEPPSDVPMEDTEHSSEVNETSAATDASTRRTRWSSAIMSGIDPRLRFANRRFSDLYDHDETTEVKKVRRTRTGPKMQKNRPSPSMDVDQENSEDDCDPNFSADVNELKQVLKTISDVVTSLIPKIRFTPDAVQEEPVSQRATSAYSTRSTSSKEYGARGNYTEGAGELGYNKPVDIGDYIGVCDDLQTVQRDVEDLLNRNIYQADERIRIVVYSTLELIAHRANNYYRTIQNMECMAQYAWRTKVFPVELITALIDIYRSAALEHLEYLRTKIPLKLRYTGVLDFRPWREGFCKVEVNMQHVNAILAKYDYIKIRDTMQVPPSQACSMPNVRRCTVLQPDEATAILASQIQRKFSAEQGDAVSGGSSSSVPRHMGDRMMTSELKHMEKASPMEITVDDSNEEEDVALEDPSPVDIRVENSDVEEMTPESTTSAKGRRTRITIDESTPIKKKTEKAKPARARRGRRKEEETSSDDYSDSSASVKKQGRSNKAKTETKVSTGNKNTRVKAAAKKAKAPTPTKADSSDVDSMDELFGDLSDYVDKDDISDVEVKEETKDTQAKEEAMDIDRDDNGMDIDSDETAKPSSSKDKTKGTKTKNLGQAPASKAKGKTTKDETVGAAARRATMRTMRITESWRNLKPMKKGDSLNDGEDSLKIPKRKKDTNAANPEPSEANQYNPEMSAELRIPKVSDALPPTRQPHDVMMHSRMGNHAGYSPTRERYPRRSPPMRHDGNYYSPPHNVPYHPDAAEHGRSRYYGYYDNHRGGHRGPPSYHREQDYDTDERQPMRQTGHIGYSGKSQTRDKLSDIMSDSDSVSSIDSDKQ</sequence>
<feature type="region of interest" description="Disordered" evidence="1">
    <location>
        <begin position="1"/>
        <end position="58"/>
    </location>
</feature>
<gene>
    <name evidence="2" type="ORF">BaOVIS_030680</name>
</gene>
<feature type="compositionally biased region" description="Basic residues" evidence="1">
    <location>
        <begin position="467"/>
        <end position="483"/>
    </location>
</feature>
<comment type="caution">
    <text evidence="2">The sequence shown here is derived from an EMBL/GenBank/DDBJ whole genome shotgun (WGS) entry which is preliminary data.</text>
</comment>
<feature type="compositionally biased region" description="Low complexity" evidence="1">
    <location>
        <begin position="824"/>
        <end position="840"/>
    </location>
</feature>
<feature type="compositionally biased region" description="Basic residues" evidence="1">
    <location>
        <begin position="523"/>
        <end position="533"/>
    </location>
</feature>
<feature type="compositionally biased region" description="Acidic residues" evidence="1">
    <location>
        <begin position="414"/>
        <end position="426"/>
    </location>
</feature>
<proteinExistence type="predicted"/>
<feature type="compositionally biased region" description="Low complexity" evidence="1">
    <location>
        <begin position="157"/>
        <end position="171"/>
    </location>
</feature>
<feature type="region of interest" description="Disordered" evidence="1">
    <location>
        <begin position="709"/>
        <end position="840"/>
    </location>
</feature>
<feature type="compositionally biased region" description="Basic and acidic residues" evidence="1">
    <location>
        <begin position="558"/>
        <end position="590"/>
    </location>
</feature>
<dbReference type="AlphaFoldDB" id="A0A9W5WW86"/>
<reference evidence="2" key="1">
    <citation type="submission" date="2019-12" db="EMBL/GenBank/DDBJ databases">
        <title>Genome sequence of Babesia ovis.</title>
        <authorList>
            <person name="Yamagishi J."/>
            <person name="Sevinc F."/>
            <person name="Xuan X."/>
        </authorList>
    </citation>
    <scope>NUCLEOTIDE SEQUENCE</scope>
    <source>
        <strain evidence="2">Selcuk</strain>
    </source>
</reference>
<feature type="region of interest" description="Disordered" evidence="1">
    <location>
        <begin position="83"/>
        <end position="114"/>
    </location>
</feature>
<feature type="compositionally biased region" description="Basic and acidic residues" evidence="1">
    <location>
        <begin position="598"/>
        <end position="610"/>
    </location>
</feature>
<feature type="compositionally biased region" description="Acidic residues" evidence="1">
    <location>
        <begin position="543"/>
        <end position="552"/>
    </location>
</feature>
<evidence type="ECO:0000313" key="2">
    <source>
        <dbReference type="EMBL" id="GFE55664.1"/>
    </source>
</evidence>
<dbReference type="OrthoDB" id="366468at2759"/>
<accession>A0A9W5WW86</accession>
<organism evidence="2 3">
    <name type="scientific">Babesia ovis</name>
    <dbReference type="NCBI Taxonomy" id="5869"/>
    <lineage>
        <taxon>Eukaryota</taxon>
        <taxon>Sar</taxon>
        <taxon>Alveolata</taxon>
        <taxon>Apicomplexa</taxon>
        <taxon>Aconoidasida</taxon>
        <taxon>Piroplasmida</taxon>
        <taxon>Babesiidae</taxon>
        <taxon>Babesia</taxon>
    </lineage>
</organism>
<evidence type="ECO:0000256" key="1">
    <source>
        <dbReference type="SAM" id="MobiDB-lite"/>
    </source>
</evidence>
<feature type="compositionally biased region" description="Basic and acidic residues" evidence="1">
    <location>
        <begin position="790"/>
        <end position="803"/>
    </location>
</feature>
<name>A0A9W5WW86_BABOV</name>
<feature type="compositionally biased region" description="Low complexity" evidence="1">
    <location>
        <begin position="637"/>
        <end position="647"/>
    </location>
</feature>